<sequence length="200" mass="21594">MSFAKKVSKGVLTAALGFSLMGGGTYAYFSDTVETQNTFAAGTLDLAVNPEVVVNVENIKPGDEIQREFTLENNGTLDIYKVLLGTSYTVDDAILNGAANADDMAKHIKVTIMYNQGSAYSPVVETSLYELKDQTPDLTAMNTFVGSEVVPDGIPAGGKEKIMVLFEFVDNGEDQNEFQGDALQVNWTFNAEQGEGTLHE</sequence>
<protein>
    <submittedName>
        <fullName evidence="2">Cell division protein FtsN</fullName>
    </submittedName>
</protein>
<evidence type="ECO:0000256" key="1">
    <source>
        <dbReference type="SAM" id="SignalP"/>
    </source>
</evidence>
<name>A0A5D4U9J5_9BACI</name>
<dbReference type="RefSeq" id="WP_148970325.1">
    <property type="nucleotide sequence ID" value="NZ_JBNIKW010000005.1"/>
</dbReference>
<dbReference type="NCBIfam" id="TIGR04088">
    <property type="entry name" value="cognate_SipW"/>
    <property type="match status" value="1"/>
</dbReference>
<dbReference type="Proteomes" id="UP000324269">
    <property type="component" value="Unassembled WGS sequence"/>
</dbReference>
<comment type="caution">
    <text evidence="2">The sequence shown here is derived from an EMBL/GenBank/DDBJ whole genome shotgun (WGS) entry which is preliminary data.</text>
</comment>
<dbReference type="OrthoDB" id="2660939at2"/>
<keyword evidence="1" id="KW-0732">Signal</keyword>
<dbReference type="GO" id="GO:0051301">
    <property type="term" value="P:cell division"/>
    <property type="evidence" value="ECO:0007669"/>
    <property type="project" value="UniProtKB-KW"/>
</dbReference>
<gene>
    <name evidence="2" type="ORF">FZC85_17655</name>
</gene>
<dbReference type="InterPro" id="IPR023833">
    <property type="entry name" value="Signal_pept_SipW-depend-type"/>
</dbReference>
<evidence type="ECO:0000313" key="3">
    <source>
        <dbReference type="Proteomes" id="UP000324269"/>
    </source>
</evidence>
<organism evidence="2 3">
    <name type="scientific">Rossellomorea aquimaris</name>
    <dbReference type="NCBI Taxonomy" id="189382"/>
    <lineage>
        <taxon>Bacteria</taxon>
        <taxon>Bacillati</taxon>
        <taxon>Bacillota</taxon>
        <taxon>Bacilli</taxon>
        <taxon>Bacillales</taxon>
        <taxon>Bacillaceae</taxon>
        <taxon>Rossellomorea</taxon>
    </lineage>
</organism>
<feature type="signal peptide" evidence="1">
    <location>
        <begin position="1"/>
        <end position="27"/>
    </location>
</feature>
<feature type="chain" id="PRO_5030116778" evidence="1">
    <location>
        <begin position="28"/>
        <end position="200"/>
    </location>
</feature>
<proteinExistence type="predicted"/>
<dbReference type="EMBL" id="VTEZ01000005">
    <property type="protein sequence ID" value="TYS83810.1"/>
    <property type="molecule type" value="Genomic_DNA"/>
</dbReference>
<dbReference type="InterPro" id="IPR022121">
    <property type="entry name" value="Peptidase_M73_camelysin"/>
</dbReference>
<keyword evidence="2" id="KW-0132">Cell division</keyword>
<evidence type="ECO:0000313" key="2">
    <source>
        <dbReference type="EMBL" id="TYS83810.1"/>
    </source>
</evidence>
<accession>A0A5D4U9J5</accession>
<dbReference type="AlphaFoldDB" id="A0A5D4U9J5"/>
<reference evidence="2 3" key="1">
    <citation type="submission" date="2019-08" db="EMBL/GenBank/DDBJ databases">
        <title>Bacillus genomes from the desert of Cuatro Cienegas, Coahuila.</title>
        <authorList>
            <person name="Olmedo-Alvarez G."/>
        </authorList>
    </citation>
    <scope>NUCLEOTIDE SEQUENCE [LARGE SCALE GENOMIC DNA]</scope>
    <source>
        <strain evidence="2 3">CH87b_3T</strain>
    </source>
</reference>
<dbReference type="Pfam" id="PF12389">
    <property type="entry name" value="Peptidase_M73"/>
    <property type="match status" value="1"/>
</dbReference>
<keyword evidence="2" id="KW-0131">Cell cycle</keyword>